<dbReference type="AlphaFoldDB" id="A0A246FI96"/>
<dbReference type="EMBL" id="NIRR01000029">
    <property type="protein sequence ID" value="OWP62253.1"/>
    <property type="molecule type" value="Genomic_DNA"/>
</dbReference>
<dbReference type="RefSeq" id="WP_088465316.1">
    <property type="nucleotide sequence ID" value="NZ_NIRR01000029.1"/>
</dbReference>
<reference evidence="1 2" key="1">
    <citation type="submission" date="2017-06" db="EMBL/GenBank/DDBJ databases">
        <title>Hymenobacter amundsenii sp. nov. isolated from regoliths in Antarctica.</title>
        <authorList>
            <person name="Sedlacek I."/>
            <person name="Kralova S."/>
            <person name="Pantucek R."/>
            <person name="Svec P."/>
            <person name="Holochova P."/>
            <person name="Stankova E."/>
            <person name="Vrbovska V."/>
            <person name="Busse H.-J."/>
        </authorList>
    </citation>
    <scope>NUCLEOTIDE SEQUENCE [LARGE SCALE GENOMIC DNA]</scope>
    <source>
        <strain evidence="1 2">CCM 8682</strain>
    </source>
</reference>
<organism evidence="1 2">
    <name type="scientific">Hymenobacter amundsenii</name>
    <dbReference type="NCBI Taxonomy" id="2006685"/>
    <lineage>
        <taxon>Bacteria</taxon>
        <taxon>Pseudomonadati</taxon>
        <taxon>Bacteroidota</taxon>
        <taxon>Cytophagia</taxon>
        <taxon>Cytophagales</taxon>
        <taxon>Hymenobacteraceae</taxon>
        <taxon>Hymenobacter</taxon>
    </lineage>
</organism>
<dbReference type="OrthoDB" id="6710009at2"/>
<accession>A0A246FI96</accession>
<dbReference type="Pfam" id="PF22000">
    <property type="entry name" value="DUF6929"/>
    <property type="match status" value="1"/>
</dbReference>
<dbReference type="InterPro" id="IPR053851">
    <property type="entry name" value="DUF6929"/>
</dbReference>
<name>A0A246FI96_9BACT</name>
<evidence type="ECO:0000313" key="1">
    <source>
        <dbReference type="EMBL" id="OWP62253.1"/>
    </source>
</evidence>
<evidence type="ECO:0000313" key="2">
    <source>
        <dbReference type="Proteomes" id="UP000197277"/>
    </source>
</evidence>
<dbReference type="Proteomes" id="UP000197277">
    <property type="component" value="Unassembled WGS sequence"/>
</dbReference>
<sequence>MIATILSETTLLDLPSASGVEIVGPAAYLLSDDAPYLYLLDAATLAPVDQVELFVSTEFGTGRIPKARKPDLECMAAVVAPGGQAGLLLCGSGAQANRETGYFVGLVSPGASPEGGRPRFVQRLDLAGLYARLRTHLPIGTTLNLEAAATTPTELLLLQRPVGAGPALVFELPLAATLAHLFEPRLPVPPPGRVLRFALPTLGGYAAGFSGATFVDGRLLITASVEATTDALADGATLGSFVGLLDLAAQTASFARLTWGDGRAYLGKVEGLAVRRTQGPDQLELLLVSDDDRGGSTALVAEVQLKR</sequence>
<evidence type="ECO:0008006" key="3">
    <source>
        <dbReference type="Google" id="ProtNLM"/>
    </source>
</evidence>
<proteinExistence type="predicted"/>
<protein>
    <recommendedName>
        <fullName evidence="3">Phytase-like domain-containing protein</fullName>
    </recommendedName>
</protein>
<comment type="caution">
    <text evidence="1">The sequence shown here is derived from an EMBL/GenBank/DDBJ whole genome shotgun (WGS) entry which is preliminary data.</text>
</comment>
<keyword evidence="2" id="KW-1185">Reference proteome</keyword>
<gene>
    <name evidence="1" type="ORF">CDA63_15230</name>
</gene>